<sequence length="126" mass="13847">GDIDFIVGDNSGLVSFYKNGGTGEFDLVDTYDFGERLSNGITSADFDNDGDIDFIVTQQFENKTDGGIYLVWNDGSQDCFYQSNRLKIADLPPTPSFFAGPVYSGGCLQSIDYKPVSPQYKTPLLK</sequence>
<accession>X1DM53</accession>
<feature type="non-terminal residue" evidence="2">
    <location>
        <position position="1"/>
    </location>
</feature>
<evidence type="ECO:0008006" key="3">
    <source>
        <dbReference type="Google" id="ProtNLM"/>
    </source>
</evidence>
<dbReference type="InterPro" id="IPR013517">
    <property type="entry name" value="FG-GAP"/>
</dbReference>
<dbReference type="EMBL" id="BART01035890">
    <property type="protein sequence ID" value="GAH06074.1"/>
    <property type="molecule type" value="Genomic_DNA"/>
</dbReference>
<gene>
    <name evidence="2" type="ORF">S01H4_60753</name>
</gene>
<dbReference type="InterPro" id="IPR028994">
    <property type="entry name" value="Integrin_alpha_N"/>
</dbReference>
<comment type="caution">
    <text evidence="2">The sequence shown here is derived from an EMBL/GenBank/DDBJ whole genome shotgun (WGS) entry which is preliminary data.</text>
</comment>
<dbReference type="AlphaFoldDB" id="X1DM53"/>
<proteinExistence type="predicted"/>
<dbReference type="Pfam" id="PF13517">
    <property type="entry name" value="FG-GAP_3"/>
    <property type="match status" value="1"/>
</dbReference>
<evidence type="ECO:0000256" key="1">
    <source>
        <dbReference type="ARBA" id="ARBA00022729"/>
    </source>
</evidence>
<reference evidence="2" key="1">
    <citation type="journal article" date="2014" name="Front. Microbiol.">
        <title>High frequency of phylogenetically diverse reductive dehalogenase-homologous genes in deep subseafloor sedimentary metagenomes.</title>
        <authorList>
            <person name="Kawai M."/>
            <person name="Futagami T."/>
            <person name="Toyoda A."/>
            <person name="Takaki Y."/>
            <person name="Nishi S."/>
            <person name="Hori S."/>
            <person name="Arai W."/>
            <person name="Tsubouchi T."/>
            <person name="Morono Y."/>
            <person name="Uchiyama I."/>
            <person name="Ito T."/>
            <person name="Fujiyama A."/>
            <person name="Inagaki F."/>
            <person name="Takami H."/>
        </authorList>
    </citation>
    <scope>NUCLEOTIDE SEQUENCE</scope>
    <source>
        <strain evidence="2">Expedition CK06-06</strain>
    </source>
</reference>
<name>X1DM53_9ZZZZ</name>
<dbReference type="SUPFAM" id="SSF69318">
    <property type="entry name" value="Integrin alpha N-terminal domain"/>
    <property type="match status" value="1"/>
</dbReference>
<keyword evidence="1" id="KW-0732">Signal</keyword>
<dbReference type="Gene3D" id="2.130.10.130">
    <property type="entry name" value="Integrin alpha, N-terminal"/>
    <property type="match status" value="1"/>
</dbReference>
<evidence type="ECO:0000313" key="2">
    <source>
        <dbReference type="EMBL" id="GAH06074.1"/>
    </source>
</evidence>
<organism evidence="2">
    <name type="scientific">marine sediment metagenome</name>
    <dbReference type="NCBI Taxonomy" id="412755"/>
    <lineage>
        <taxon>unclassified sequences</taxon>
        <taxon>metagenomes</taxon>
        <taxon>ecological metagenomes</taxon>
    </lineage>
</organism>
<protein>
    <recommendedName>
        <fullName evidence="3">VCBS repeat-containing protein</fullName>
    </recommendedName>
</protein>